<sequence>MFLAKLLQHLELLMVCIILTLRMGVKDGLAVGLVYEKNPVNMIYLVHDYAGQEVHSFALYYISISQGCLVCNPFGPRNLPHDRGCIHREAPFIRYSASGT</sequence>
<protein>
    <recommendedName>
        <fullName evidence="4">Secreted protein</fullName>
    </recommendedName>
</protein>
<comment type="caution">
    <text evidence="2">The sequence shown here is derived from an EMBL/GenBank/DDBJ whole genome shotgun (WGS) entry which is preliminary data.</text>
</comment>
<name>A0ABN9T895_9DINO</name>
<evidence type="ECO:0000313" key="3">
    <source>
        <dbReference type="Proteomes" id="UP001189429"/>
    </source>
</evidence>
<evidence type="ECO:0000256" key="1">
    <source>
        <dbReference type="SAM" id="SignalP"/>
    </source>
</evidence>
<keyword evidence="1" id="KW-0732">Signal</keyword>
<organism evidence="2 3">
    <name type="scientific">Prorocentrum cordatum</name>
    <dbReference type="NCBI Taxonomy" id="2364126"/>
    <lineage>
        <taxon>Eukaryota</taxon>
        <taxon>Sar</taxon>
        <taxon>Alveolata</taxon>
        <taxon>Dinophyceae</taxon>
        <taxon>Prorocentrales</taxon>
        <taxon>Prorocentraceae</taxon>
        <taxon>Prorocentrum</taxon>
    </lineage>
</organism>
<feature type="chain" id="PRO_5047127599" description="Secreted protein" evidence="1">
    <location>
        <begin position="31"/>
        <end position="100"/>
    </location>
</feature>
<feature type="signal peptide" evidence="1">
    <location>
        <begin position="1"/>
        <end position="30"/>
    </location>
</feature>
<reference evidence="2" key="1">
    <citation type="submission" date="2023-10" db="EMBL/GenBank/DDBJ databases">
        <authorList>
            <person name="Chen Y."/>
            <person name="Shah S."/>
            <person name="Dougan E. K."/>
            <person name="Thang M."/>
            <person name="Chan C."/>
        </authorList>
    </citation>
    <scope>NUCLEOTIDE SEQUENCE [LARGE SCALE GENOMIC DNA]</scope>
</reference>
<dbReference type="Proteomes" id="UP001189429">
    <property type="component" value="Unassembled WGS sequence"/>
</dbReference>
<proteinExistence type="predicted"/>
<dbReference type="EMBL" id="CAUYUJ010014445">
    <property type="protein sequence ID" value="CAK0841304.1"/>
    <property type="molecule type" value="Genomic_DNA"/>
</dbReference>
<keyword evidence="3" id="KW-1185">Reference proteome</keyword>
<gene>
    <name evidence="2" type="ORF">PCOR1329_LOCUS36546</name>
</gene>
<evidence type="ECO:0000313" key="2">
    <source>
        <dbReference type="EMBL" id="CAK0841304.1"/>
    </source>
</evidence>
<evidence type="ECO:0008006" key="4">
    <source>
        <dbReference type="Google" id="ProtNLM"/>
    </source>
</evidence>
<accession>A0ABN9T895</accession>